<reference evidence="2 3" key="1">
    <citation type="journal article" date="2019" name="Environ. Microbiol.">
        <title>At the nexus of three kingdoms: the genome of the mycorrhizal fungus Gigaspora margarita provides insights into plant, endobacterial and fungal interactions.</title>
        <authorList>
            <person name="Venice F."/>
            <person name="Ghignone S."/>
            <person name="Salvioli di Fossalunga A."/>
            <person name="Amselem J."/>
            <person name="Novero M."/>
            <person name="Xianan X."/>
            <person name="Sedzielewska Toro K."/>
            <person name="Morin E."/>
            <person name="Lipzen A."/>
            <person name="Grigoriev I.V."/>
            <person name="Henrissat B."/>
            <person name="Martin F.M."/>
            <person name="Bonfante P."/>
        </authorList>
    </citation>
    <scope>NUCLEOTIDE SEQUENCE [LARGE SCALE GENOMIC DNA]</scope>
    <source>
        <strain evidence="2 3">BEG34</strain>
    </source>
</reference>
<dbReference type="SUPFAM" id="SSF81383">
    <property type="entry name" value="F-box domain"/>
    <property type="match status" value="1"/>
</dbReference>
<evidence type="ECO:0000313" key="2">
    <source>
        <dbReference type="EMBL" id="KAF0443116.1"/>
    </source>
</evidence>
<dbReference type="InterPro" id="IPR036047">
    <property type="entry name" value="F-box-like_dom_sf"/>
</dbReference>
<dbReference type="OrthoDB" id="2364462at2759"/>
<proteinExistence type="predicted"/>
<keyword evidence="3" id="KW-1185">Reference proteome</keyword>
<organism evidence="2 3">
    <name type="scientific">Gigaspora margarita</name>
    <dbReference type="NCBI Taxonomy" id="4874"/>
    <lineage>
        <taxon>Eukaryota</taxon>
        <taxon>Fungi</taxon>
        <taxon>Fungi incertae sedis</taxon>
        <taxon>Mucoromycota</taxon>
        <taxon>Glomeromycotina</taxon>
        <taxon>Glomeromycetes</taxon>
        <taxon>Diversisporales</taxon>
        <taxon>Gigasporaceae</taxon>
        <taxon>Gigaspora</taxon>
    </lineage>
</organism>
<dbReference type="EMBL" id="WTPW01001315">
    <property type="protein sequence ID" value="KAF0443116.1"/>
    <property type="molecule type" value="Genomic_DNA"/>
</dbReference>
<protein>
    <submittedName>
        <fullName evidence="2">F-box domain contaning protein</fullName>
    </submittedName>
</protein>
<dbReference type="PROSITE" id="PS50181">
    <property type="entry name" value="FBOX"/>
    <property type="match status" value="1"/>
</dbReference>
<name>A0A8H3XBU2_GIGMA</name>
<comment type="caution">
    <text evidence="2">The sequence shown here is derived from an EMBL/GenBank/DDBJ whole genome shotgun (WGS) entry which is preliminary data.</text>
</comment>
<dbReference type="Proteomes" id="UP000439903">
    <property type="component" value="Unassembled WGS sequence"/>
</dbReference>
<dbReference type="AlphaFoldDB" id="A0A8H3XBU2"/>
<evidence type="ECO:0000313" key="3">
    <source>
        <dbReference type="Proteomes" id="UP000439903"/>
    </source>
</evidence>
<feature type="domain" description="F-box" evidence="1">
    <location>
        <begin position="26"/>
        <end position="78"/>
    </location>
</feature>
<dbReference type="Gene3D" id="1.20.1280.50">
    <property type="match status" value="1"/>
</dbReference>
<evidence type="ECO:0000259" key="1">
    <source>
        <dbReference type="PROSITE" id="PS50181"/>
    </source>
</evidence>
<dbReference type="SMART" id="SM00256">
    <property type="entry name" value="FBOX"/>
    <property type="match status" value="1"/>
</dbReference>
<accession>A0A8H3XBU2</accession>
<sequence>MTSDKIHLNMTTSQTRSASILPNTTRSPLLVLPPETFLQICKSLSPADLLSLSTVCKTFYNDLCHNDSITIQEIWRKSRLDYIPCRELGPLEGMTERDYIKFLMEDKCGFCGVKNRVTRIYWERGVRACLGCFREKTIHEDSLSYIKNINPNMITFLSSSTHKDGNKNWRYWFNQVQSKNNEFQLLSQSERDDWIKRQSFIFAQREQQLALRRQEDDRCREHVLIERRKAINSKLEEMCSLKNPDGSQKYTRFILDMCPSLERCYKYERPFNERGWIILKPKLIKEYHEITERLVVSSDDGSSSRDDESSDDESDARMAMFFLAYALNSLVNHS</sequence>
<gene>
    <name evidence="2" type="ORF">F8M41_003593</name>
</gene>
<dbReference type="Pfam" id="PF12937">
    <property type="entry name" value="F-box-like"/>
    <property type="match status" value="1"/>
</dbReference>
<dbReference type="InterPro" id="IPR001810">
    <property type="entry name" value="F-box_dom"/>
</dbReference>